<reference evidence="2 3" key="1">
    <citation type="submission" date="2019-04" db="EMBL/GenBank/DDBJ databases">
        <title>Pedobacter sp. RP-3-22 sp. nov., isolated from Arctic soil.</title>
        <authorList>
            <person name="Dahal R.H."/>
            <person name="Kim D.-U."/>
        </authorList>
    </citation>
    <scope>NUCLEOTIDE SEQUENCE [LARGE SCALE GENOMIC DNA]</scope>
    <source>
        <strain evidence="2 3">RP-3-22</strain>
    </source>
</reference>
<organism evidence="2 3">
    <name type="scientific">Pedobacter polaris</name>
    <dbReference type="NCBI Taxonomy" id="2571273"/>
    <lineage>
        <taxon>Bacteria</taxon>
        <taxon>Pseudomonadati</taxon>
        <taxon>Bacteroidota</taxon>
        <taxon>Sphingobacteriia</taxon>
        <taxon>Sphingobacteriales</taxon>
        <taxon>Sphingobacteriaceae</taxon>
        <taxon>Pedobacter</taxon>
    </lineage>
</organism>
<protein>
    <recommendedName>
        <fullName evidence="1">Putative auto-transporter adhesin head GIN domain-containing protein</fullName>
    </recommendedName>
</protein>
<accession>A0A4U1CUU3</accession>
<comment type="caution">
    <text evidence="2">The sequence shown here is derived from an EMBL/GenBank/DDBJ whole genome shotgun (WGS) entry which is preliminary data.</text>
</comment>
<dbReference type="AlphaFoldDB" id="A0A4U1CUU3"/>
<feature type="domain" description="Putative auto-transporter adhesin head GIN" evidence="1">
    <location>
        <begin position="75"/>
        <end position="199"/>
    </location>
</feature>
<dbReference type="Pfam" id="PF10988">
    <property type="entry name" value="DUF2807"/>
    <property type="match status" value="1"/>
</dbReference>
<evidence type="ECO:0000259" key="1">
    <source>
        <dbReference type="Pfam" id="PF10988"/>
    </source>
</evidence>
<keyword evidence="3" id="KW-1185">Reference proteome</keyword>
<dbReference type="InterPro" id="IPR021255">
    <property type="entry name" value="DUF2807"/>
</dbReference>
<proteinExistence type="predicted"/>
<dbReference type="OrthoDB" id="704721at2"/>
<dbReference type="RefSeq" id="WP_136839085.1">
    <property type="nucleotide sequence ID" value="NZ_SWBR01000001.1"/>
</dbReference>
<name>A0A4U1CUU3_9SPHI</name>
<evidence type="ECO:0000313" key="2">
    <source>
        <dbReference type="EMBL" id="TKC12961.1"/>
    </source>
</evidence>
<dbReference type="EMBL" id="SWBR01000001">
    <property type="protein sequence ID" value="TKC12961.1"/>
    <property type="molecule type" value="Genomic_DNA"/>
</dbReference>
<dbReference type="Proteomes" id="UP000309488">
    <property type="component" value="Unassembled WGS sequence"/>
</dbReference>
<sequence>MKLSNKILIAFALALILIPVLGMVIVSATKYKTGDNKHIMSHLDSFSATSKNMTSIPLSSSFESVNIADAKALQLNIHFVKDSKYGVKIPSHLKDVLSVNVDASGTLQIVVKNNTNNEGYYTTIAVYSPSIKSLNVAKANDVNVSAIADSLSLNIQKSGSVSFDHATKINQLSVKTEDLASLYFREAKIKSISLDLHNTNLKSELNSFDNVSIATFGKCKVELIGSYDQIERKYTINNLTLNTNGIADVKLENIKVANCSGKLSNETLVQMPAVNLNQMFNKK</sequence>
<dbReference type="Gene3D" id="2.160.20.120">
    <property type="match status" value="1"/>
</dbReference>
<evidence type="ECO:0000313" key="3">
    <source>
        <dbReference type="Proteomes" id="UP000309488"/>
    </source>
</evidence>
<gene>
    <name evidence="2" type="ORF">FA048_04910</name>
</gene>